<dbReference type="EMBL" id="LAZR01065252">
    <property type="protein sequence ID" value="KKK55931.1"/>
    <property type="molecule type" value="Genomic_DNA"/>
</dbReference>
<reference evidence="2" key="1">
    <citation type="journal article" date="2015" name="Nature">
        <title>Complex archaea that bridge the gap between prokaryotes and eukaryotes.</title>
        <authorList>
            <person name="Spang A."/>
            <person name="Saw J.H."/>
            <person name="Jorgensen S.L."/>
            <person name="Zaremba-Niedzwiedzka K."/>
            <person name="Martijn J."/>
            <person name="Lind A.E."/>
            <person name="van Eijk R."/>
            <person name="Schleper C."/>
            <person name="Guy L."/>
            <person name="Ettema T.J."/>
        </authorList>
    </citation>
    <scope>NUCLEOTIDE SEQUENCE</scope>
</reference>
<dbReference type="SUPFAM" id="SSF103473">
    <property type="entry name" value="MFS general substrate transporter"/>
    <property type="match status" value="1"/>
</dbReference>
<dbReference type="Gene3D" id="1.20.1250.20">
    <property type="entry name" value="MFS general substrate transporter like domains"/>
    <property type="match status" value="1"/>
</dbReference>
<dbReference type="InterPro" id="IPR036259">
    <property type="entry name" value="MFS_trans_sf"/>
</dbReference>
<feature type="transmembrane region" description="Helical" evidence="1">
    <location>
        <begin position="52"/>
        <end position="72"/>
    </location>
</feature>
<keyword evidence="1" id="KW-0812">Transmembrane</keyword>
<evidence type="ECO:0000313" key="2">
    <source>
        <dbReference type="EMBL" id="KKK55931.1"/>
    </source>
</evidence>
<proteinExistence type="predicted"/>
<evidence type="ECO:0000256" key="1">
    <source>
        <dbReference type="SAM" id="Phobius"/>
    </source>
</evidence>
<protein>
    <recommendedName>
        <fullName evidence="3">Major facilitator superfamily (MFS) profile domain-containing protein</fullName>
    </recommendedName>
</protein>
<keyword evidence="1" id="KW-0472">Membrane</keyword>
<organism evidence="2">
    <name type="scientific">marine sediment metagenome</name>
    <dbReference type="NCBI Taxonomy" id="412755"/>
    <lineage>
        <taxon>unclassified sequences</taxon>
        <taxon>metagenomes</taxon>
        <taxon>ecological metagenomes</taxon>
    </lineage>
</organism>
<dbReference type="AlphaFoldDB" id="A0A0F8Z743"/>
<gene>
    <name evidence="2" type="ORF">LCGC14_3069620</name>
</gene>
<feature type="non-terminal residue" evidence="2">
    <location>
        <position position="84"/>
    </location>
</feature>
<comment type="caution">
    <text evidence="2">The sequence shown here is derived from an EMBL/GenBank/DDBJ whole genome shotgun (WGS) entry which is preliminary data.</text>
</comment>
<accession>A0A0F8Z743</accession>
<name>A0A0F8Z743_9ZZZZ</name>
<evidence type="ECO:0008006" key="3">
    <source>
        <dbReference type="Google" id="ProtNLM"/>
    </source>
</evidence>
<keyword evidence="1" id="KW-1133">Transmembrane helix</keyword>
<sequence length="84" mass="9288">MSSTPDSGWWGHPKGLSTLFFTEMWERMSYYGMRAMLVLFMTASLQEEGLAFTVASAAAIYGLYTGAVYFLGLPGGWLADRLFG</sequence>